<dbReference type="AlphaFoldDB" id="A0A2P6RW59"/>
<evidence type="ECO:0000313" key="1">
    <source>
        <dbReference type="EMBL" id="PRQ50658.1"/>
    </source>
</evidence>
<dbReference type="Proteomes" id="UP000238479">
    <property type="component" value="Chromosome 2"/>
</dbReference>
<comment type="caution">
    <text evidence="1">The sequence shown here is derived from an EMBL/GenBank/DDBJ whole genome shotgun (WGS) entry which is preliminary data.</text>
</comment>
<gene>
    <name evidence="1" type="ORF">RchiOBHm_Chr2g0135721</name>
</gene>
<dbReference type="EMBL" id="PDCK01000040">
    <property type="protein sequence ID" value="PRQ50658.1"/>
    <property type="molecule type" value="Genomic_DNA"/>
</dbReference>
<name>A0A2P6RW59_ROSCH</name>
<proteinExistence type="predicted"/>
<keyword evidence="2" id="KW-1185">Reference proteome</keyword>
<organism evidence="1 2">
    <name type="scientific">Rosa chinensis</name>
    <name type="common">China rose</name>
    <dbReference type="NCBI Taxonomy" id="74649"/>
    <lineage>
        <taxon>Eukaryota</taxon>
        <taxon>Viridiplantae</taxon>
        <taxon>Streptophyta</taxon>
        <taxon>Embryophyta</taxon>
        <taxon>Tracheophyta</taxon>
        <taxon>Spermatophyta</taxon>
        <taxon>Magnoliopsida</taxon>
        <taxon>eudicotyledons</taxon>
        <taxon>Gunneridae</taxon>
        <taxon>Pentapetalae</taxon>
        <taxon>rosids</taxon>
        <taxon>fabids</taxon>
        <taxon>Rosales</taxon>
        <taxon>Rosaceae</taxon>
        <taxon>Rosoideae</taxon>
        <taxon>Rosoideae incertae sedis</taxon>
        <taxon>Rosa</taxon>
    </lineage>
</organism>
<protein>
    <submittedName>
        <fullName evidence="1">Uncharacterized protein</fullName>
    </submittedName>
</protein>
<reference evidence="1 2" key="1">
    <citation type="journal article" date="2018" name="Nat. Genet.">
        <title>The Rosa genome provides new insights in the design of modern roses.</title>
        <authorList>
            <person name="Bendahmane M."/>
        </authorList>
    </citation>
    <scope>NUCLEOTIDE SEQUENCE [LARGE SCALE GENOMIC DNA]</scope>
    <source>
        <strain evidence="2">cv. Old Blush</strain>
    </source>
</reference>
<accession>A0A2P6RW59</accession>
<dbReference type="Gramene" id="PRQ50658">
    <property type="protein sequence ID" value="PRQ50658"/>
    <property type="gene ID" value="RchiOBHm_Chr2g0135721"/>
</dbReference>
<sequence length="54" mass="6277">MKSSNKTQAFTKNPWTRLVYYFSFLITVTLTQRKITHKSSSTILGYNVTKQCSQ</sequence>
<evidence type="ECO:0000313" key="2">
    <source>
        <dbReference type="Proteomes" id="UP000238479"/>
    </source>
</evidence>